<feature type="transmembrane region" description="Helical" evidence="8">
    <location>
        <begin position="876"/>
        <end position="899"/>
    </location>
</feature>
<comment type="caution">
    <text evidence="10">The sequence shown here is derived from an EMBL/GenBank/DDBJ whole genome shotgun (WGS) entry which is preliminary data.</text>
</comment>
<gene>
    <name evidence="10" type="ORF">A5640_21595</name>
</gene>
<feature type="transmembrane region" description="Helical" evidence="8">
    <location>
        <begin position="803"/>
        <end position="828"/>
    </location>
</feature>
<evidence type="ECO:0000256" key="2">
    <source>
        <dbReference type="ARBA" id="ARBA00010157"/>
    </source>
</evidence>
<dbReference type="AlphaFoldDB" id="A0A1A3KD12"/>
<dbReference type="PANTHER" id="PTHR33406">
    <property type="entry name" value="MEMBRANE PROTEIN MJ1562-RELATED"/>
    <property type="match status" value="1"/>
</dbReference>
<dbReference type="InterPro" id="IPR004707">
    <property type="entry name" value="MmpL_fam"/>
</dbReference>
<feature type="domain" description="Membrane transport protein MMPL" evidence="9">
    <location>
        <begin position="622"/>
        <end position="950"/>
    </location>
</feature>
<evidence type="ECO:0000313" key="10">
    <source>
        <dbReference type="EMBL" id="OBJ82299.1"/>
    </source>
</evidence>
<evidence type="ECO:0000256" key="1">
    <source>
        <dbReference type="ARBA" id="ARBA00004651"/>
    </source>
</evidence>
<feature type="transmembrane region" description="Helical" evidence="8">
    <location>
        <begin position="309"/>
        <end position="334"/>
    </location>
</feature>
<evidence type="ECO:0000256" key="7">
    <source>
        <dbReference type="SAM" id="MobiDB-lite"/>
    </source>
</evidence>
<dbReference type="PANTHER" id="PTHR33406:SF6">
    <property type="entry name" value="MEMBRANE PROTEIN YDGH-RELATED"/>
    <property type="match status" value="1"/>
</dbReference>
<keyword evidence="6 8" id="KW-0472">Membrane</keyword>
<accession>A0A1A3KD12</accession>
<feature type="transmembrane region" description="Helical" evidence="8">
    <location>
        <begin position="905"/>
        <end position="927"/>
    </location>
</feature>
<dbReference type="FunFam" id="1.20.1640.10:FF:000020">
    <property type="entry name" value="Transmembrane transport protein MmpL10"/>
    <property type="match status" value="1"/>
</dbReference>
<dbReference type="InterPro" id="IPR004869">
    <property type="entry name" value="MMPL_dom"/>
</dbReference>
<dbReference type="Pfam" id="PF03176">
    <property type="entry name" value="MMPL"/>
    <property type="match status" value="2"/>
</dbReference>
<evidence type="ECO:0000256" key="4">
    <source>
        <dbReference type="ARBA" id="ARBA00022692"/>
    </source>
</evidence>
<dbReference type="EMBL" id="LZLM01000113">
    <property type="protein sequence ID" value="OBJ82299.1"/>
    <property type="molecule type" value="Genomic_DNA"/>
</dbReference>
<protein>
    <recommendedName>
        <fullName evidence="9">Membrane transport protein MMPL domain-containing protein</fullName>
    </recommendedName>
</protein>
<dbReference type="RefSeq" id="WP_065141362.1">
    <property type="nucleotide sequence ID" value="NZ_LZLF01000266.1"/>
</dbReference>
<evidence type="ECO:0000256" key="8">
    <source>
        <dbReference type="SAM" id="Phobius"/>
    </source>
</evidence>
<organism evidence="10 11">
    <name type="scientific">Mycobacterium asiaticum</name>
    <dbReference type="NCBI Taxonomy" id="1790"/>
    <lineage>
        <taxon>Bacteria</taxon>
        <taxon>Bacillati</taxon>
        <taxon>Actinomycetota</taxon>
        <taxon>Actinomycetes</taxon>
        <taxon>Mycobacteriales</taxon>
        <taxon>Mycobacteriaceae</taxon>
        <taxon>Mycobacterium</taxon>
    </lineage>
</organism>
<dbReference type="SUPFAM" id="SSF82866">
    <property type="entry name" value="Multidrug efflux transporter AcrB transmembrane domain"/>
    <property type="match status" value="2"/>
</dbReference>
<evidence type="ECO:0000313" key="11">
    <source>
        <dbReference type="Proteomes" id="UP000093925"/>
    </source>
</evidence>
<feature type="transmembrane region" description="Helical" evidence="8">
    <location>
        <begin position="778"/>
        <end position="796"/>
    </location>
</feature>
<proteinExistence type="inferred from homology"/>
<dbReference type="NCBIfam" id="TIGR00833">
    <property type="entry name" value="actII"/>
    <property type="match status" value="1"/>
</dbReference>
<feature type="transmembrane region" description="Helical" evidence="8">
    <location>
        <begin position="388"/>
        <end position="410"/>
    </location>
</feature>
<sequence>MSETASQPAEANPGPPRVDQPLIPPFLPRMIHRLALPIVLIWLAIVFVTNTVSPQLEVVAKTHSVSMSPTDAPSVQSMTRVGSTFREFDSDNSAMILLEGDKPLGAEAHRYYDEIVRRIEQDTKHVQHVQDFWSDPLTAAGSQSHDQKAAYVQVYLAGNMGGPMANESAEALRKIVDSVPAPPGIKAHVTGAGPLFADQSHAGEKGVMVVTLITILVIMLMLLYVYRSLVTMLIMLAMVFIELAAARGVVATLGNYGLMGLSTFANNMLVLMAIAAGTDYAIFVVGRYQEARGVGETREQAFYTMFHSTAHVVLGSGLTIAGAMYCLSFCRLPYFESLGVPCAVGMLVAVLAALTLGPALLTVASFFKLMDPKRKLQTRGWRRIGTAIVRWPAPVFAVTIVVALIGLLALPGYKTDYDNRHYLPADTPANIGYAAADRHFDQARLNPELLMIETDHDLRNPADFLVLDKVAKAVFHIPGIGRVQTITRPLGTPLDHSTLGFQMGAQAAARLQTQHYQDEQAHNLLNQADELRKTMATLHQQMQVTQDLSNTTHETTKLTKETVKITEALRDDIATFDDFFRPIRSYFYWEKHCYDIPICWALRSIFNALDGIDQVAQNILSLSQNLDRLDAIQPQLVALIPPQIESQQRNLDTIMSNYAITEGLNAQARAQADNATAQGDAFDRAKNDDTFYLPPEAFQSPDFERGLKQFISPDGHAVRLIISHEGDPATPEGIKNIEPIKQAVHEAIKGTPWEGAKIYLGGTAATYKDMHDGSNIDLLIAGISAATLIFIIMLVITRSVVAAFVIVGTVLLSLGASFGLSVLLWQYILGMKLHWMVLAMAIILLLAVGSDYNLLLISRLKEEVHAGLKTGTIRAMAGSGSVVTSAGLVFAATMATFAFSPLKVMAQVGTTIALGLLFDTLIVRSFMTPSVATLLGRWFWWPVQVRTRPASQMLRPFGPRPAVRALLRQDEDRSDPPNAVPAARPHY</sequence>
<feature type="transmembrane region" description="Helical" evidence="8">
    <location>
        <begin position="346"/>
        <end position="367"/>
    </location>
</feature>
<dbReference type="FunFam" id="1.20.1640.10:FF:000018">
    <property type="entry name" value="Transmembrane transport protein MmpL10"/>
    <property type="match status" value="1"/>
</dbReference>
<keyword evidence="4 8" id="KW-0812">Transmembrane</keyword>
<feature type="transmembrane region" description="Helical" evidence="8">
    <location>
        <begin position="834"/>
        <end position="855"/>
    </location>
</feature>
<feature type="transmembrane region" description="Helical" evidence="8">
    <location>
        <begin position="268"/>
        <end position="288"/>
    </location>
</feature>
<dbReference type="GO" id="GO:0005886">
    <property type="term" value="C:plasma membrane"/>
    <property type="evidence" value="ECO:0007669"/>
    <property type="project" value="UniProtKB-SubCell"/>
</dbReference>
<keyword evidence="5 8" id="KW-1133">Transmembrane helix</keyword>
<feature type="domain" description="Membrane transport protein MMPL" evidence="9">
    <location>
        <begin position="66"/>
        <end position="395"/>
    </location>
</feature>
<evidence type="ECO:0000259" key="9">
    <source>
        <dbReference type="Pfam" id="PF03176"/>
    </source>
</evidence>
<evidence type="ECO:0000256" key="6">
    <source>
        <dbReference type="ARBA" id="ARBA00023136"/>
    </source>
</evidence>
<feature type="transmembrane region" description="Helical" evidence="8">
    <location>
        <begin position="233"/>
        <end position="256"/>
    </location>
</feature>
<name>A0A1A3KD12_MYCAS</name>
<comment type="subcellular location">
    <subcellularLocation>
        <location evidence="1">Cell membrane</location>
        <topology evidence="1">Multi-pass membrane protein</topology>
    </subcellularLocation>
</comment>
<reference evidence="10 11" key="1">
    <citation type="submission" date="2016-06" db="EMBL/GenBank/DDBJ databases">
        <authorList>
            <person name="Kjaerup R.B."/>
            <person name="Dalgaard T.S."/>
            <person name="Juul-Madsen H.R."/>
        </authorList>
    </citation>
    <scope>NUCLEOTIDE SEQUENCE [LARGE SCALE GENOMIC DNA]</scope>
    <source>
        <strain evidence="10 11">1276495.2</strain>
    </source>
</reference>
<feature type="transmembrane region" description="Helical" evidence="8">
    <location>
        <begin position="206"/>
        <end position="226"/>
    </location>
</feature>
<evidence type="ECO:0000256" key="5">
    <source>
        <dbReference type="ARBA" id="ARBA00022989"/>
    </source>
</evidence>
<evidence type="ECO:0000256" key="3">
    <source>
        <dbReference type="ARBA" id="ARBA00022475"/>
    </source>
</evidence>
<dbReference type="Proteomes" id="UP000093925">
    <property type="component" value="Unassembled WGS sequence"/>
</dbReference>
<feature type="region of interest" description="Disordered" evidence="7">
    <location>
        <begin position="967"/>
        <end position="987"/>
    </location>
</feature>
<dbReference type="Gene3D" id="1.20.1640.10">
    <property type="entry name" value="Multidrug efflux transporter AcrB transmembrane domain"/>
    <property type="match status" value="2"/>
</dbReference>
<dbReference type="InterPro" id="IPR050545">
    <property type="entry name" value="Mycobact_MmpL"/>
</dbReference>
<keyword evidence="3" id="KW-1003">Cell membrane</keyword>
<comment type="similarity">
    <text evidence="2">Belongs to the resistance-nodulation-cell division (RND) (TC 2.A.6) family. MmpL subfamily.</text>
</comment>